<name>X1FC95_9ZZZZ</name>
<evidence type="ECO:0000313" key="1">
    <source>
        <dbReference type="EMBL" id="GAH26994.1"/>
    </source>
</evidence>
<proteinExistence type="predicted"/>
<evidence type="ECO:0008006" key="2">
    <source>
        <dbReference type="Google" id="ProtNLM"/>
    </source>
</evidence>
<dbReference type="SUPFAM" id="SSF48452">
    <property type="entry name" value="TPR-like"/>
    <property type="match status" value="1"/>
</dbReference>
<sequence>DYGNALAASGLADLAFYEGRISEAKVILEKGIAFDLEKAPKFIAADKYIILAQLHLLQGKKDLAVKAADQALDTSKEEEVMFAAAEIYTQTGQEDKARNLQTELSKKIEPGYRAFAKIIGGQLSMTRGDVTGAIDLFLEAQDLADTWLNHFLLGRAYLEAGAFSEAYSEFETCLKRRGEATSVFFNDLPTYRYMPPVFYYLGRAQEGLKSAEATNSYKAFLSIKEKGDGDWMVEDARRRLGNL</sequence>
<dbReference type="Gene3D" id="1.25.40.10">
    <property type="entry name" value="Tetratricopeptide repeat domain"/>
    <property type="match status" value="2"/>
</dbReference>
<dbReference type="EMBL" id="BARU01003749">
    <property type="protein sequence ID" value="GAH26994.1"/>
    <property type="molecule type" value="Genomic_DNA"/>
</dbReference>
<dbReference type="InterPro" id="IPR011990">
    <property type="entry name" value="TPR-like_helical_dom_sf"/>
</dbReference>
<gene>
    <name evidence="1" type="ORF">S03H2_07914</name>
</gene>
<comment type="caution">
    <text evidence="1">The sequence shown here is derived from an EMBL/GenBank/DDBJ whole genome shotgun (WGS) entry which is preliminary data.</text>
</comment>
<organism evidence="1">
    <name type="scientific">marine sediment metagenome</name>
    <dbReference type="NCBI Taxonomy" id="412755"/>
    <lineage>
        <taxon>unclassified sequences</taxon>
        <taxon>metagenomes</taxon>
        <taxon>ecological metagenomes</taxon>
    </lineage>
</organism>
<dbReference type="AlphaFoldDB" id="X1FC95"/>
<reference evidence="1" key="1">
    <citation type="journal article" date="2014" name="Front. Microbiol.">
        <title>High frequency of phylogenetically diverse reductive dehalogenase-homologous genes in deep subseafloor sedimentary metagenomes.</title>
        <authorList>
            <person name="Kawai M."/>
            <person name="Futagami T."/>
            <person name="Toyoda A."/>
            <person name="Takaki Y."/>
            <person name="Nishi S."/>
            <person name="Hori S."/>
            <person name="Arai W."/>
            <person name="Tsubouchi T."/>
            <person name="Morono Y."/>
            <person name="Uchiyama I."/>
            <person name="Ito T."/>
            <person name="Fujiyama A."/>
            <person name="Inagaki F."/>
            <person name="Takami H."/>
        </authorList>
    </citation>
    <scope>NUCLEOTIDE SEQUENCE</scope>
    <source>
        <strain evidence="1">Expedition CK06-06</strain>
    </source>
</reference>
<protein>
    <recommendedName>
        <fullName evidence="2">MalT-like TPR region domain-containing protein</fullName>
    </recommendedName>
</protein>
<feature type="non-terminal residue" evidence="1">
    <location>
        <position position="1"/>
    </location>
</feature>
<accession>X1FC95</accession>